<evidence type="ECO:0000256" key="1">
    <source>
        <dbReference type="SAM" id="MobiDB-lite"/>
    </source>
</evidence>
<dbReference type="RefSeq" id="XP_042580845.1">
    <property type="nucleotide sequence ID" value="XM_042724911.1"/>
</dbReference>
<dbReference type="RefSeq" id="XP_042580846.1">
    <property type="nucleotide sequence ID" value="XM_042724912.1"/>
</dbReference>
<feature type="region of interest" description="Disordered" evidence="1">
    <location>
        <begin position="1"/>
        <end position="35"/>
    </location>
</feature>
<gene>
    <name evidence="2 3" type="primary">LOC122137495</name>
</gene>
<evidence type="ECO:0000313" key="3">
    <source>
        <dbReference type="RefSeq" id="XP_042580846.1"/>
    </source>
</evidence>
<dbReference type="AlphaFoldDB" id="A0A9Q9WCG5"/>
<reference evidence="2 3" key="1">
    <citation type="submission" date="2025-04" db="UniProtKB">
        <authorList>
            <consortium name="RefSeq"/>
        </authorList>
    </citation>
    <scope>IDENTIFICATION</scope>
    <source>
        <tissue evidence="2 3">Muscle</tissue>
    </source>
</reference>
<evidence type="ECO:0000313" key="2">
    <source>
        <dbReference type="RefSeq" id="XP_042580845.1"/>
    </source>
</evidence>
<dbReference type="KEGG" id="ccar:122137495"/>
<protein>
    <submittedName>
        <fullName evidence="2 3">Proline-rich receptor-like protein kinase PERK14</fullName>
    </submittedName>
</protein>
<dbReference type="GeneID" id="122137495"/>
<sequence>MSGPERAVVPTSCPERSCVPKSSQERAFEPSPEPVPARGLRVNKFLVGGYTSPAEVARPIAKATEAVQPWPSELPVSPWFPEPPAPLWPPGLPVLLWPPELPAPSWPPELLALPWVPELIPPWRPPVLYKTVPRGLQSAHPPPLWKLSSAKLVFLFCVSPHVLPVTQFLHLDLINHLVQVCPINSHLSMYLSPSLFSLWCSSHHYVMLCFSLTILPMF</sequence>
<proteinExistence type="predicted"/>
<name>A0A9Q9WCG5_CYPCA</name>
<organism evidence="3">
    <name type="scientific">Cyprinus carpio</name>
    <name type="common">Common carp</name>
    <dbReference type="NCBI Taxonomy" id="7962"/>
    <lineage>
        <taxon>Eukaryota</taxon>
        <taxon>Metazoa</taxon>
        <taxon>Chordata</taxon>
        <taxon>Craniata</taxon>
        <taxon>Vertebrata</taxon>
        <taxon>Euteleostomi</taxon>
        <taxon>Actinopterygii</taxon>
        <taxon>Neopterygii</taxon>
        <taxon>Teleostei</taxon>
        <taxon>Ostariophysi</taxon>
        <taxon>Cypriniformes</taxon>
        <taxon>Cyprinidae</taxon>
        <taxon>Cyprininae</taxon>
        <taxon>Cyprinus</taxon>
    </lineage>
</organism>
<dbReference type="Proteomes" id="UP001155660">
    <property type="component" value="Chromosome B5"/>
</dbReference>
<accession>A0A9Q9WCG5</accession>